<feature type="chain" id="PRO_5038138105" description="Lipoprotein" evidence="1">
    <location>
        <begin position="22"/>
        <end position="120"/>
    </location>
</feature>
<evidence type="ECO:0008006" key="4">
    <source>
        <dbReference type="Google" id="ProtNLM"/>
    </source>
</evidence>
<evidence type="ECO:0000313" key="2">
    <source>
        <dbReference type="EMBL" id="QTC90368.1"/>
    </source>
</evidence>
<evidence type="ECO:0000313" key="3">
    <source>
        <dbReference type="Proteomes" id="UP000663918"/>
    </source>
</evidence>
<accession>A0A975GV98</accession>
<feature type="signal peptide" evidence="1">
    <location>
        <begin position="1"/>
        <end position="21"/>
    </location>
</feature>
<protein>
    <recommendedName>
        <fullName evidence="4">Lipoprotein</fullName>
    </recommendedName>
</protein>
<evidence type="ECO:0000256" key="1">
    <source>
        <dbReference type="SAM" id="SignalP"/>
    </source>
</evidence>
<dbReference type="PROSITE" id="PS51257">
    <property type="entry name" value="PROKAR_LIPOPROTEIN"/>
    <property type="match status" value="1"/>
</dbReference>
<dbReference type="AlphaFoldDB" id="A0A975GV98"/>
<reference evidence="2" key="1">
    <citation type="submission" date="2020-09" db="EMBL/GenBank/DDBJ databases">
        <title>Brevundimonas sp. LVF2 isolated from a puddle in Goettingen, Germany.</title>
        <authorList>
            <person name="Friedrich I."/>
            <person name="Klassen A."/>
            <person name="Hannes N."/>
            <person name="Schneider D."/>
            <person name="Hertel R."/>
            <person name="Daniel R."/>
        </authorList>
    </citation>
    <scope>NUCLEOTIDE SEQUENCE</scope>
    <source>
        <strain evidence="2">LVF2</strain>
    </source>
</reference>
<gene>
    <name evidence="2" type="ORF">IFJ75_13930</name>
</gene>
<keyword evidence="3" id="KW-1185">Reference proteome</keyword>
<dbReference type="KEGG" id="bgoe:IFJ75_13930"/>
<dbReference type="RefSeq" id="WP_207868785.1">
    <property type="nucleotide sequence ID" value="NZ_CP062222.1"/>
</dbReference>
<name>A0A975GV98_9CAUL</name>
<sequence>MRILIAALALAASVAACTPMAAPADPAVPGQSADAASCAARGGELRRVGRMQTQQCIVKYADAGKSCTTGSQCAGDCRLEGNSGVAPGAAVTGQCQADSDRFGCHTQVEDGKAGPTLCVD</sequence>
<organism evidence="2 3">
    <name type="scientific">Brevundimonas goettingensis</name>
    <dbReference type="NCBI Taxonomy" id="2774190"/>
    <lineage>
        <taxon>Bacteria</taxon>
        <taxon>Pseudomonadati</taxon>
        <taxon>Pseudomonadota</taxon>
        <taxon>Alphaproteobacteria</taxon>
        <taxon>Caulobacterales</taxon>
        <taxon>Caulobacteraceae</taxon>
        <taxon>Brevundimonas</taxon>
    </lineage>
</organism>
<dbReference type="EMBL" id="CP062222">
    <property type="protein sequence ID" value="QTC90368.1"/>
    <property type="molecule type" value="Genomic_DNA"/>
</dbReference>
<proteinExistence type="predicted"/>
<dbReference type="Proteomes" id="UP000663918">
    <property type="component" value="Chromosome"/>
</dbReference>
<keyword evidence="1" id="KW-0732">Signal</keyword>